<proteinExistence type="predicted"/>
<evidence type="ECO:0000313" key="2">
    <source>
        <dbReference type="Proteomes" id="UP000198440"/>
    </source>
</evidence>
<sequence>MSPSINCSQKSPGSNLRTTAVWPPLKMKTASFRRDAEFHNVGVLVAFTEAARHGSGHAADLTGHHGKGRFFRLTV</sequence>
<name>A0A239I485_9RHOB</name>
<dbReference type="Proteomes" id="UP000198440">
    <property type="component" value="Unassembled WGS sequence"/>
</dbReference>
<reference evidence="1 2" key="1">
    <citation type="submission" date="2017-06" db="EMBL/GenBank/DDBJ databases">
        <authorList>
            <person name="Kim H.J."/>
            <person name="Triplett B.A."/>
        </authorList>
    </citation>
    <scope>NUCLEOTIDE SEQUENCE [LARGE SCALE GENOMIC DNA]</scope>
    <source>
        <strain evidence="1 2">DSM 11445</strain>
    </source>
</reference>
<gene>
    <name evidence="1" type="ORF">SAMN04488078_10395</name>
</gene>
<dbReference type="EMBL" id="FZON01000039">
    <property type="protein sequence ID" value="SNS87883.1"/>
    <property type="molecule type" value="Genomic_DNA"/>
</dbReference>
<protein>
    <submittedName>
        <fullName evidence="1">Uncharacterized protein</fullName>
    </submittedName>
</protein>
<organism evidence="1 2">
    <name type="scientific">Antarctobacter heliothermus</name>
    <dbReference type="NCBI Taxonomy" id="74033"/>
    <lineage>
        <taxon>Bacteria</taxon>
        <taxon>Pseudomonadati</taxon>
        <taxon>Pseudomonadota</taxon>
        <taxon>Alphaproteobacteria</taxon>
        <taxon>Rhodobacterales</taxon>
        <taxon>Roseobacteraceae</taxon>
        <taxon>Antarctobacter</taxon>
    </lineage>
</organism>
<evidence type="ECO:0000313" key="1">
    <source>
        <dbReference type="EMBL" id="SNS87883.1"/>
    </source>
</evidence>
<accession>A0A239I485</accession>
<dbReference type="AlphaFoldDB" id="A0A239I485"/>